<evidence type="ECO:0008006" key="4">
    <source>
        <dbReference type="Google" id="ProtNLM"/>
    </source>
</evidence>
<protein>
    <recommendedName>
        <fullName evidence="4">DUF1003 domain-containing protein</fullName>
    </recommendedName>
</protein>
<name>A0A317DYL1_9PROT</name>
<sequence length="237" mass="26856">MTPAPNATAECGICGRHLPVRRLADCAAVRPGLAAALEAEHPDWQRSGFVCLDELARARRRSIEQMLLRERGELTDLDRAVVNSLAQGGTVSHDVEADFVEDRSLGDRVADRVARFGGSWAFIIAFCAVLAVWMAFNLLAVTAEQFDPYPFILLNLVLSSVAALQAPIIMMSQRRQEEKDRARSENDYRINLKAELEIRHLHEKLDHLLMRQWERLTEIQQVQLELMEDIANAREQQ</sequence>
<organism evidence="2 3">
    <name type="scientific">Zavarzinia compransoris</name>
    <dbReference type="NCBI Taxonomy" id="1264899"/>
    <lineage>
        <taxon>Bacteria</taxon>
        <taxon>Pseudomonadati</taxon>
        <taxon>Pseudomonadota</taxon>
        <taxon>Alphaproteobacteria</taxon>
        <taxon>Rhodospirillales</taxon>
        <taxon>Zavarziniaceae</taxon>
        <taxon>Zavarzinia</taxon>
    </lineage>
</organism>
<dbReference type="Pfam" id="PF06210">
    <property type="entry name" value="DUF1003"/>
    <property type="match status" value="1"/>
</dbReference>
<dbReference type="AlphaFoldDB" id="A0A317DYL1"/>
<evidence type="ECO:0000313" key="3">
    <source>
        <dbReference type="Proteomes" id="UP000246077"/>
    </source>
</evidence>
<dbReference type="EMBL" id="QGLF01000004">
    <property type="protein sequence ID" value="PWR19837.1"/>
    <property type="molecule type" value="Genomic_DNA"/>
</dbReference>
<dbReference type="PANTHER" id="PTHR41386">
    <property type="entry name" value="INTEGRAL MEMBRANE PROTEIN-RELATED"/>
    <property type="match status" value="1"/>
</dbReference>
<keyword evidence="1" id="KW-0472">Membrane</keyword>
<keyword evidence="3" id="KW-1185">Reference proteome</keyword>
<dbReference type="PANTHER" id="PTHR41386:SF1">
    <property type="entry name" value="MEMBRANE PROTEIN"/>
    <property type="match status" value="1"/>
</dbReference>
<feature type="transmembrane region" description="Helical" evidence="1">
    <location>
        <begin position="113"/>
        <end position="136"/>
    </location>
</feature>
<feature type="transmembrane region" description="Helical" evidence="1">
    <location>
        <begin position="148"/>
        <end position="171"/>
    </location>
</feature>
<dbReference type="Proteomes" id="UP000246077">
    <property type="component" value="Unassembled WGS sequence"/>
</dbReference>
<accession>A0A317DYL1</accession>
<evidence type="ECO:0000313" key="2">
    <source>
        <dbReference type="EMBL" id="PWR19837.1"/>
    </source>
</evidence>
<keyword evidence="1" id="KW-0812">Transmembrane</keyword>
<dbReference type="RefSeq" id="WP_109922012.1">
    <property type="nucleotide sequence ID" value="NZ_QGLF01000004.1"/>
</dbReference>
<evidence type="ECO:0000256" key="1">
    <source>
        <dbReference type="SAM" id="Phobius"/>
    </source>
</evidence>
<dbReference type="OrthoDB" id="9795736at2"/>
<proteinExistence type="predicted"/>
<reference evidence="3" key="1">
    <citation type="submission" date="2018-05" db="EMBL/GenBank/DDBJ databases">
        <title>Zavarzinia sp. HR-AS.</title>
        <authorList>
            <person name="Lee Y."/>
            <person name="Jeon C.O."/>
        </authorList>
    </citation>
    <scope>NUCLEOTIDE SEQUENCE [LARGE SCALE GENOMIC DNA]</scope>
    <source>
        <strain evidence="3">DSM 1231</strain>
    </source>
</reference>
<keyword evidence="1" id="KW-1133">Transmembrane helix</keyword>
<gene>
    <name evidence="2" type="ORF">DKG75_15385</name>
</gene>
<dbReference type="InterPro" id="IPR010406">
    <property type="entry name" value="DUF1003"/>
</dbReference>
<comment type="caution">
    <text evidence="2">The sequence shown here is derived from an EMBL/GenBank/DDBJ whole genome shotgun (WGS) entry which is preliminary data.</text>
</comment>